<comment type="function">
    <text evidence="3">Specifically catalyzes the cleavage of the D-lactyl ether substituent of MurNAc 6-phosphate, producing GlcNAc 6-phosphate and D-lactate.</text>
</comment>
<gene>
    <name evidence="3 5" type="primary">murQ</name>
    <name evidence="5" type="ORF">JNB62_11390</name>
</gene>
<dbReference type="Pfam" id="PF22645">
    <property type="entry name" value="GKRP_SIS_N"/>
    <property type="match status" value="1"/>
</dbReference>
<comment type="caution">
    <text evidence="5">The sequence shown here is derived from an EMBL/GenBank/DDBJ whole genome shotgun (WGS) entry which is preliminary data.</text>
</comment>
<dbReference type="CDD" id="cd05007">
    <property type="entry name" value="SIS_Etherase"/>
    <property type="match status" value="1"/>
</dbReference>
<organism evidence="5 6">
    <name type="scientific">Microbacterium jejuense</name>
    <dbReference type="NCBI Taxonomy" id="1263637"/>
    <lineage>
        <taxon>Bacteria</taxon>
        <taxon>Bacillati</taxon>
        <taxon>Actinomycetota</taxon>
        <taxon>Actinomycetes</taxon>
        <taxon>Micrococcales</taxon>
        <taxon>Microbacteriaceae</taxon>
        <taxon>Microbacterium</taxon>
    </lineage>
</organism>
<dbReference type="PANTHER" id="PTHR10088:SF4">
    <property type="entry name" value="GLUCOKINASE REGULATORY PROTEIN"/>
    <property type="match status" value="1"/>
</dbReference>
<keyword evidence="2 3" id="KW-0119">Carbohydrate metabolism</keyword>
<dbReference type="Gene3D" id="1.10.8.1080">
    <property type="match status" value="1"/>
</dbReference>
<evidence type="ECO:0000259" key="4">
    <source>
        <dbReference type="PROSITE" id="PS51464"/>
    </source>
</evidence>
<dbReference type="EC" id="4.2.1.126" evidence="3"/>
<dbReference type="EMBL" id="JAEUAW010000007">
    <property type="protein sequence ID" value="MBW9094288.1"/>
    <property type="molecule type" value="Genomic_DNA"/>
</dbReference>
<dbReference type="HAMAP" id="MF_00068">
    <property type="entry name" value="MurQ"/>
    <property type="match status" value="1"/>
</dbReference>
<dbReference type="SUPFAM" id="SSF53697">
    <property type="entry name" value="SIS domain"/>
    <property type="match status" value="1"/>
</dbReference>
<comment type="pathway">
    <text evidence="3">Amino-sugar metabolism; N-acetylmuramate degradation.</text>
</comment>
<dbReference type="NCBIfam" id="NF009222">
    <property type="entry name" value="PRK12570.1"/>
    <property type="match status" value="1"/>
</dbReference>
<dbReference type="NCBIfam" id="TIGR00274">
    <property type="entry name" value="N-acetylmuramic acid 6-phosphate etherase"/>
    <property type="match status" value="1"/>
</dbReference>
<dbReference type="Gene3D" id="3.40.50.10490">
    <property type="entry name" value="Glucose-6-phosphate isomerase like protein, domain 1"/>
    <property type="match status" value="1"/>
</dbReference>
<evidence type="ECO:0000256" key="2">
    <source>
        <dbReference type="ARBA" id="ARBA00023277"/>
    </source>
</evidence>
<comment type="catalytic activity">
    <reaction evidence="3">
        <text>N-acetyl-D-muramate 6-phosphate + H2O = N-acetyl-D-glucosamine 6-phosphate + (R)-lactate</text>
        <dbReference type="Rhea" id="RHEA:26410"/>
        <dbReference type="ChEBI" id="CHEBI:15377"/>
        <dbReference type="ChEBI" id="CHEBI:16004"/>
        <dbReference type="ChEBI" id="CHEBI:57513"/>
        <dbReference type="ChEBI" id="CHEBI:58722"/>
        <dbReference type="EC" id="4.2.1.126"/>
    </reaction>
</comment>
<keyword evidence="6" id="KW-1185">Reference proteome</keyword>
<dbReference type="InterPro" id="IPR046348">
    <property type="entry name" value="SIS_dom_sf"/>
</dbReference>
<dbReference type="Proteomes" id="UP001196843">
    <property type="component" value="Unassembled WGS sequence"/>
</dbReference>
<dbReference type="GO" id="GO:0016829">
    <property type="term" value="F:lyase activity"/>
    <property type="evidence" value="ECO:0007669"/>
    <property type="project" value="UniProtKB-KW"/>
</dbReference>
<feature type="domain" description="SIS" evidence="4">
    <location>
        <begin position="67"/>
        <end position="230"/>
    </location>
</feature>
<proteinExistence type="inferred from homology"/>
<comment type="miscellaneous">
    <text evidence="3">A lyase-type mechanism (elimination/hydration) is suggested for the cleavage of the lactyl ether bond of MurNAc 6-phosphate, with the formation of an alpha,beta-unsaturated aldehyde intermediate with (E)-stereochemistry, followed by the syn addition of water to give product.</text>
</comment>
<reference evidence="5 6" key="1">
    <citation type="journal article" date="2021" name="MBio">
        <title>Poor Competitiveness of Bradyrhizobium in Pigeon Pea Root Colonization in Indian Soils.</title>
        <authorList>
            <person name="Chalasani D."/>
            <person name="Basu A."/>
            <person name="Pullabhotla S.V.S.R.N."/>
            <person name="Jorrin B."/>
            <person name="Neal A.L."/>
            <person name="Poole P.S."/>
            <person name="Podile A.R."/>
            <person name="Tkacz A."/>
        </authorList>
    </citation>
    <scope>NUCLEOTIDE SEQUENCE [LARGE SCALE GENOMIC DNA]</scope>
    <source>
        <strain evidence="5 6">HU14</strain>
    </source>
</reference>
<dbReference type="InterPro" id="IPR040190">
    <property type="entry name" value="MURQ/GCKR"/>
</dbReference>
<name>A0ABS7HNM1_9MICO</name>
<dbReference type="InterPro" id="IPR005488">
    <property type="entry name" value="Etherase_MurQ"/>
</dbReference>
<feature type="active site" evidence="3">
    <location>
        <position position="126"/>
    </location>
</feature>
<dbReference type="PROSITE" id="PS01272">
    <property type="entry name" value="GCKR"/>
    <property type="match status" value="1"/>
</dbReference>
<dbReference type="PANTHER" id="PTHR10088">
    <property type="entry name" value="GLUCOKINASE REGULATORY PROTEIN"/>
    <property type="match status" value="1"/>
</dbReference>
<dbReference type="InterPro" id="IPR005486">
    <property type="entry name" value="Glucokinase_regulatory_CS"/>
</dbReference>
<feature type="active site" description="Proton donor" evidence="3">
    <location>
        <position position="95"/>
    </location>
</feature>
<evidence type="ECO:0000313" key="5">
    <source>
        <dbReference type="EMBL" id="MBW9094288.1"/>
    </source>
</evidence>
<keyword evidence="1 3" id="KW-0456">Lyase</keyword>
<comment type="similarity">
    <text evidence="3">Belongs to the GCKR-like family. MurNAc-6-P etherase subfamily.</text>
</comment>
<sequence length="314" mass="32779">MWCAVVDLDDLRRQLAELTTEAVDPEFGELDLMTTPELVAAMIDSNRQVTEALVAASTHLARAVDAAAERMQRGGRLIYVGAGTPGRLGILDASEIPPTFGEPPERVVGIIAGGETAIRSAVENAEDDVAAGRADIERAGVGADDCVVGLTASGRTPYVLGAIAEARARGAATIGVSCNPRSELTAAADVGVEVIVGPELVAGSTRLKAGTAQKIVLNTISTLAMVRIGKTYGNRMVDVRATNEKLRARGVRMVMSVADVDPAVARRALADTGWEVKPAILMCMRGLTADAAARALAEAQGRLREALDRTRGAV</sequence>
<dbReference type="InterPro" id="IPR001347">
    <property type="entry name" value="SIS_dom"/>
</dbReference>
<comment type="subunit">
    <text evidence="3">Homodimer.</text>
</comment>
<evidence type="ECO:0000256" key="1">
    <source>
        <dbReference type="ARBA" id="ARBA00023239"/>
    </source>
</evidence>
<dbReference type="PROSITE" id="PS51464">
    <property type="entry name" value="SIS"/>
    <property type="match status" value="1"/>
</dbReference>
<evidence type="ECO:0000313" key="6">
    <source>
        <dbReference type="Proteomes" id="UP001196843"/>
    </source>
</evidence>
<evidence type="ECO:0000256" key="3">
    <source>
        <dbReference type="HAMAP-Rule" id="MF_00068"/>
    </source>
</evidence>
<dbReference type="NCBIfam" id="NF003915">
    <property type="entry name" value="PRK05441.1"/>
    <property type="match status" value="1"/>
</dbReference>
<accession>A0ABS7HNM1</accession>
<protein>
    <recommendedName>
        <fullName evidence="3">N-acetylmuramic acid 6-phosphate etherase</fullName>
        <shortName evidence="3">MurNAc-6-P etherase</shortName>
        <ecNumber evidence="3">4.2.1.126</ecNumber>
    </recommendedName>
    <alternativeName>
        <fullName evidence="3">N-acetylmuramic acid 6-phosphate hydrolase</fullName>
    </alternativeName>
    <alternativeName>
        <fullName evidence="3">N-acetylmuramic acid 6-phosphate lyase</fullName>
    </alternativeName>
</protein>